<evidence type="ECO:0000256" key="7">
    <source>
        <dbReference type="ARBA" id="ARBA00022723"/>
    </source>
</evidence>
<evidence type="ECO:0000256" key="16">
    <source>
        <dbReference type="PROSITE-ProRule" id="PRU00209"/>
    </source>
</evidence>
<evidence type="ECO:0000256" key="3">
    <source>
        <dbReference type="ARBA" id="ARBA00011209"/>
    </source>
</evidence>
<evidence type="ECO:0000256" key="10">
    <source>
        <dbReference type="ARBA" id="ARBA00022842"/>
    </source>
</evidence>
<evidence type="ECO:0000256" key="12">
    <source>
        <dbReference type="ARBA" id="ARBA00022917"/>
    </source>
</evidence>
<comment type="similarity">
    <text evidence="2 15">Belongs to the phenylalanyl-tRNA synthetase beta subunit family. Type 1 subfamily.</text>
</comment>
<sequence>MYISMNWIGDFVDLSGLDLEALIHRFTLSTAEVEDIYHKGDDLRDVVAGKILSMENHPTSKKLHLLKVDAGNKIYDVVCGAPNAREGIIVPFVKEGGMVSGQEITCATIAGFESHGMCCSEKELGISDDHSGLMELPADTPIGVDMTELYAIRDTVFEVDNKSLTNRPDLWGHYGIAREFAALTGRELKPLETVSLEAYDNLPPIQIDVQDDLCFRYTGLKVRNIQKKVSPVDMRIRLYYCGSRGINLLADLTNYLMLEMGQPMHAFDCAKVDQIEVKRFDKPFSFTTLDGQERQVDENTLMICCKGEPVAIAGIMGGLDSEIADDTDSLLLESANFDAVSVRKSSTRLGLRTDASMRYEKTLDPEMCPTAIGRFLKLLLDIDPDAQVISRLTDVYRTRYPQISLCFDKAYVDRYTGIEIGNDQILQTLRALGFGADYDGQEFHVEVPSWRATKDVTIKADIIEEITRIYGYDNFQITTTHSALAPEKRSAGNKADNFAKDMLVERYHLHEVHSYIWFDAKKCKDLGLSVEENVKLLSPQSPDLETLRTNMGPTLLAFVNENKSFAPDFGLFEIGRVCEGLKEDGMCNERKKLGIALYSRTRSEKELYLELLEILTALGRNIKRAEFTFAHAAPKHQWQHPRNTAVVCYNGQELGWLCTLHPAVLSKLDKKGAAVCAQLDMDAFAAIPATDIAYREPSRFPGIDIDLSLVLPEGITYGQLAPAWAEFDQDTLTGVTLIDSFQQKGFSSITLRFAFSSPERTLSKEEVQPWVDSILQKLAPLGVTLRS</sequence>
<dbReference type="SMART" id="SM00874">
    <property type="entry name" value="B5"/>
    <property type="match status" value="1"/>
</dbReference>
<evidence type="ECO:0000259" key="17">
    <source>
        <dbReference type="PROSITE" id="PS50886"/>
    </source>
</evidence>
<dbReference type="CDD" id="cd02796">
    <property type="entry name" value="tRNA_bind_bactPheRS"/>
    <property type="match status" value="1"/>
</dbReference>
<dbReference type="PANTHER" id="PTHR10947">
    <property type="entry name" value="PHENYLALANYL-TRNA SYNTHETASE BETA CHAIN AND LEUCINE-RICH REPEAT-CONTAINING PROTEIN 47"/>
    <property type="match status" value="1"/>
</dbReference>
<feature type="domain" description="TRNA-binding" evidence="17">
    <location>
        <begin position="40"/>
        <end position="147"/>
    </location>
</feature>
<dbReference type="GO" id="GO:0000287">
    <property type="term" value="F:magnesium ion binding"/>
    <property type="evidence" value="ECO:0007669"/>
    <property type="project" value="UniProtKB-UniRule"/>
</dbReference>
<dbReference type="GO" id="GO:0000049">
    <property type="term" value="F:tRNA binding"/>
    <property type="evidence" value="ECO:0007669"/>
    <property type="project" value="UniProtKB-UniRule"/>
</dbReference>
<dbReference type="InterPro" id="IPR009061">
    <property type="entry name" value="DNA-bd_dom_put_sf"/>
</dbReference>
<keyword evidence="5 16" id="KW-0820">tRNA-binding</keyword>
<proteinExistence type="inferred from homology"/>
<feature type="domain" description="B5" evidence="19">
    <location>
        <begin position="400"/>
        <end position="477"/>
    </location>
</feature>
<dbReference type="Pfam" id="PF03484">
    <property type="entry name" value="B5"/>
    <property type="match status" value="1"/>
</dbReference>
<dbReference type="HAMAP" id="MF_00283">
    <property type="entry name" value="Phe_tRNA_synth_beta1"/>
    <property type="match status" value="1"/>
</dbReference>
<dbReference type="SUPFAM" id="SSF54991">
    <property type="entry name" value="Anticodon-binding domain of PheRS"/>
    <property type="match status" value="1"/>
</dbReference>
<dbReference type="SUPFAM" id="SSF56037">
    <property type="entry name" value="PheT/TilS domain"/>
    <property type="match status" value="1"/>
</dbReference>
<dbReference type="SUPFAM" id="SSF55681">
    <property type="entry name" value="Class II aaRS and biotin synthetases"/>
    <property type="match status" value="1"/>
</dbReference>
<evidence type="ECO:0000256" key="15">
    <source>
        <dbReference type="HAMAP-Rule" id="MF_00283"/>
    </source>
</evidence>
<organism evidence="20 21">
    <name type="scientific">Candidatus Acutalibacter pullicola</name>
    <dbReference type="NCBI Taxonomy" id="2838417"/>
    <lineage>
        <taxon>Bacteria</taxon>
        <taxon>Bacillati</taxon>
        <taxon>Bacillota</taxon>
        <taxon>Clostridia</taxon>
        <taxon>Eubacteriales</taxon>
        <taxon>Acutalibacteraceae</taxon>
        <taxon>Acutalibacter</taxon>
    </lineage>
</organism>
<keyword evidence="8 15" id="KW-0547">Nucleotide-binding</keyword>
<dbReference type="PROSITE" id="PS51447">
    <property type="entry name" value="FDX_ACB"/>
    <property type="match status" value="1"/>
</dbReference>
<feature type="binding site" evidence="15">
    <location>
        <position position="465"/>
    </location>
    <ligand>
        <name>Mg(2+)</name>
        <dbReference type="ChEBI" id="CHEBI:18420"/>
        <note>shared with alpha subunit</note>
    </ligand>
</feature>
<keyword evidence="9 15" id="KW-0067">ATP-binding</keyword>
<keyword evidence="11 16" id="KW-0694">RNA-binding</keyword>
<feature type="binding site" evidence="15">
    <location>
        <position position="455"/>
    </location>
    <ligand>
        <name>Mg(2+)</name>
        <dbReference type="ChEBI" id="CHEBI:18420"/>
        <note>shared with alpha subunit</note>
    </ligand>
</feature>
<gene>
    <name evidence="15 20" type="primary">pheT</name>
    <name evidence="20" type="ORF">H9710_00815</name>
</gene>
<keyword evidence="4 15" id="KW-0963">Cytoplasm</keyword>
<evidence type="ECO:0000256" key="11">
    <source>
        <dbReference type="ARBA" id="ARBA00022884"/>
    </source>
</evidence>
<dbReference type="GO" id="GO:0005524">
    <property type="term" value="F:ATP binding"/>
    <property type="evidence" value="ECO:0007669"/>
    <property type="project" value="UniProtKB-UniRule"/>
</dbReference>
<evidence type="ECO:0000256" key="9">
    <source>
        <dbReference type="ARBA" id="ARBA00022840"/>
    </source>
</evidence>
<dbReference type="GO" id="GO:0016740">
    <property type="term" value="F:transferase activity"/>
    <property type="evidence" value="ECO:0007669"/>
    <property type="project" value="UniProtKB-ARBA"/>
</dbReference>
<dbReference type="PROSITE" id="PS50886">
    <property type="entry name" value="TRBD"/>
    <property type="match status" value="1"/>
</dbReference>
<dbReference type="SMART" id="SM00873">
    <property type="entry name" value="B3_4"/>
    <property type="match status" value="1"/>
</dbReference>
<dbReference type="PANTHER" id="PTHR10947:SF0">
    <property type="entry name" value="PHENYLALANINE--TRNA LIGASE BETA SUBUNIT"/>
    <property type="match status" value="1"/>
</dbReference>
<dbReference type="Gene3D" id="3.30.56.10">
    <property type="match status" value="2"/>
</dbReference>
<evidence type="ECO:0000256" key="13">
    <source>
        <dbReference type="ARBA" id="ARBA00023146"/>
    </source>
</evidence>
<dbReference type="InterPro" id="IPR020825">
    <property type="entry name" value="Phe-tRNA_synthase-like_B3/B4"/>
</dbReference>
<dbReference type="InterPro" id="IPR036690">
    <property type="entry name" value="Fdx_antiC-bd_sf"/>
</dbReference>
<dbReference type="Pfam" id="PF01588">
    <property type="entry name" value="tRNA_bind"/>
    <property type="match status" value="1"/>
</dbReference>
<dbReference type="InterPro" id="IPR045060">
    <property type="entry name" value="Phe-tRNA-ligase_IIc_bsu"/>
</dbReference>
<dbReference type="InterPro" id="IPR005147">
    <property type="entry name" value="tRNA_synthase_B5-dom"/>
</dbReference>
<evidence type="ECO:0000256" key="2">
    <source>
        <dbReference type="ARBA" id="ARBA00008653"/>
    </source>
</evidence>
<dbReference type="Gene3D" id="3.50.40.10">
    <property type="entry name" value="Phenylalanyl-trna Synthetase, Chain B, domain 3"/>
    <property type="match status" value="1"/>
</dbReference>
<dbReference type="InterPro" id="IPR002547">
    <property type="entry name" value="tRNA-bd_dom"/>
</dbReference>
<dbReference type="Pfam" id="PF03483">
    <property type="entry name" value="B3_4"/>
    <property type="match status" value="1"/>
</dbReference>
<dbReference type="Proteomes" id="UP000826793">
    <property type="component" value="Unassembled WGS sequence"/>
</dbReference>
<comment type="catalytic activity">
    <reaction evidence="14 15">
        <text>tRNA(Phe) + L-phenylalanine + ATP = L-phenylalanyl-tRNA(Phe) + AMP + diphosphate + H(+)</text>
        <dbReference type="Rhea" id="RHEA:19413"/>
        <dbReference type="Rhea" id="RHEA-COMP:9668"/>
        <dbReference type="Rhea" id="RHEA-COMP:9699"/>
        <dbReference type="ChEBI" id="CHEBI:15378"/>
        <dbReference type="ChEBI" id="CHEBI:30616"/>
        <dbReference type="ChEBI" id="CHEBI:33019"/>
        <dbReference type="ChEBI" id="CHEBI:58095"/>
        <dbReference type="ChEBI" id="CHEBI:78442"/>
        <dbReference type="ChEBI" id="CHEBI:78531"/>
        <dbReference type="ChEBI" id="CHEBI:456215"/>
        <dbReference type="EC" id="6.1.1.20"/>
    </reaction>
</comment>
<protein>
    <recommendedName>
        <fullName evidence="15">Phenylalanine--tRNA ligase beta subunit</fullName>
        <ecNumber evidence="15">6.1.1.20</ecNumber>
    </recommendedName>
    <alternativeName>
        <fullName evidence="15">Phenylalanyl-tRNA synthetase beta subunit</fullName>
        <shortName evidence="15">PheRS</shortName>
    </alternativeName>
</protein>
<dbReference type="SUPFAM" id="SSF50249">
    <property type="entry name" value="Nucleic acid-binding proteins"/>
    <property type="match status" value="1"/>
</dbReference>
<dbReference type="NCBIfam" id="NF045760">
    <property type="entry name" value="YtpR"/>
    <property type="match status" value="1"/>
</dbReference>
<dbReference type="Gene3D" id="3.30.930.10">
    <property type="entry name" value="Bira Bifunctional Protein, Domain 2"/>
    <property type="match status" value="1"/>
</dbReference>
<reference evidence="20" key="1">
    <citation type="journal article" date="2021" name="PeerJ">
        <title>Extensive microbial diversity within the chicken gut microbiome revealed by metagenomics and culture.</title>
        <authorList>
            <person name="Gilroy R."/>
            <person name="Ravi A."/>
            <person name="Getino M."/>
            <person name="Pursley I."/>
            <person name="Horton D.L."/>
            <person name="Alikhan N.F."/>
            <person name="Baker D."/>
            <person name="Gharbi K."/>
            <person name="Hall N."/>
            <person name="Watson M."/>
            <person name="Adriaenssens E.M."/>
            <person name="Foster-Nyarko E."/>
            <person name="Jarju S."/>
            <person name="Secka A."/>
            <person name="Antonio M."/>
            <person name="Oren A."/>
            <person name="Chaudhuri R.R."/>
            <person name="La Ragione R."/>
            <person name="Hildebrand F."/>
            <person name="Pallen M.J."/>
        </authorList>
    </citation>
    <scope>NUCLEOTIDE SEQUENCE</scope>
    <source>
        <strain evidence="20">CHK185-1770</strain>
    </source>
</reference>
<keyword evidence="12 15" id="KW-0648">Protein biosynthesis</keyword>
<dbReference type="PROSITE" id="PS51483">
    <property type="entry name" value="B5"/>
    <property type="match status" value="1"/>
</dbReference>
<evidence type="ECO:0000256" key="8">
    <source>
        <dbReference type="ARBA" id="ARBA00022741"/>
    </source>
</evidence>
<feature type="binding site" evidence="15">
    <location>
        <position position="461"/>
    </location>
    <ligand>
        <name>Mg(2+)</name>
        <dbReference type="ChEBI" id="CHEBI:18420"/>
        <note>shared with alpha subunit</note>
    </ligand>
</feature>
<comment type="cofactor">
    <cofactor evidence="15">
        <name>Mg(2+)</name>
        <dbReference type="ChEBI" id="CHEBI:18420"/>
    </cofactor>
    <text evidence="15">Binds 2 magnesium ions per tetramer.</text>
</comment>
<reference evidence="20" key="2">
    <citation type="submission" date="2021-04" db="EMBL/GenBank/DDBJ databases">
        <authorList>
            <person name="Gilroy R."/>
        </authorList>
    </citation>
    <scope>NUCLEOTIDE SEQUENCE</scope>
    <source>
        <strain evidence="20">CHK185-1770</strain>
    </source>
</reference>
<feature type="binding site" evidence="15">
    <location>
        <position position="464"/>
    </location>
    <ligand>
        <name>Mg(2+)</name>
        <dbReference type="ChEBI" id="CHEBI:18420"/>
        <note>shared with alpha subunit</note>
    </ligand>
</feature>
<dbReference type="InterPro" id="IPR033714">
    <property type="entry name" value="tRNA_bind_bactPheRS"/>
</dbReference>
<evidence type="ECO:0000313" key="21">
    <source>
        <dbReference type="Proteomes" id="UP000826793"/>
    </source>
</evidence>
<comment type="subunit">
    <text evidence="3 15">Tetramer of two alpha and two beta subunits.</text>
</comment>
<evidence type="ECO:0000256" key="14">
    <source>
        <dbReference type="ARBA" id="ARBA00049255"/>
    </source>
</evidence>
<evidence type="ECO:0000256" key="6">
    <source>
        <dbReference type="ARBA" id="ARBA00022598"/>
    </source>
</evidence>
<dbReference type="Pfam" id="PF17759">
    <property type="entry name" value="tRNA_synthFbeta"/>
    <property type="match status" value="1"/>
</dbReference>
<dbReference type="GO" id="GO:0009328">
    <property type="term" value="C:phenylalanine-tRNA ligase complex"/>
    <property type="evidence" value="ECO:0007669"/>
    <property type="project" value="TreeGrafter"/>
</dbReference>
<feature type="domain" description="FDX-ACB" evidence="18">
    <location>
        <begin position="698"/>
        <end position="786"/>
    </location>
</feature>
<dbReference type="GO" id="GO:0004826">
    <property type="term" value="F:phenylalanine-tRNA ligase activity"/>
    <property type="evidence" value="ECO:0007669"/>
    <property type="project" value="UniProtKB-UniRule"/>
</dbReference>
<dbReference type="InterPro" id="IPR041616">
    <property type="entry name" value="PheRS_beta_core"/>
</dbReference>
<comment type="subcellular location">
    <subcellularLocation>
        <location evidence="1 15">Cytoplasm</location>
    </subcellularLocation>
</comment>
<dbReference type="GO" id="GO:0006432">
    <property type="term" value="P:phenylalanyl-tRNA aminoacylation"/>
    <property type="evidence" value="ECO:0007669"/>
    <property type="project" value="UniProtKB-UniRule"/>
</dbReference>
<comment type="caution">
    <text evidence="20">The sequence shown here is derived from an EMBL/GenBank/DDBJ whole genome shotgun (WGS) entry which is preliminary data.</text>
</comment>
<dbReference type="Gene3D" id="3.30.70.380">
    <property type="entry name" value="Ferrodoxin-fold anticodon-binding domain"/>
    <property type="match status" value="1"/>
</dbReference>
<name>A0A9D2MUY7_9FIRM</name>
<evidence type="ECO:0000259" key="19">
    <source>
        <dbReference type="PROSITE" id="PS51483"/>
    </source>
</evidence>
<dbReference type="InterPro" id="IPR004532">
    <property type="entry name" value="Phe-tRNA-ligase_IIc_bsu_bact"/>
</dbReference>
<dbReference type="InterPro" id="IPR012340">
    <property type="entry name" value="NA-bd_OB-fold"/>
</dbReference>
<dbReference type="InterPro" id="IPR005121">
    <property type="entry name" value="Fdx_antiC-bd"/>
</dbReference>
<accession>A0A9D2MUY7</accession>
<dbReference type="EMBL" id="DWXG01000006">
    <property type="protein sequence ID" value="HJB97105.1"/>
    <property type="molecule type" value="Genomic_DNA"/>
</dbReference>
<evidence type="ECO:0000256" key="1">
    <source>
        <dbReference type="ARBA" id="ARBA00004496"/>
    </source>
</evidence>
<dbReference type="AlphaFoldDB" id="A0A9D2MUY7"/>
<dbReference type="Gene3D" id="2.40.50.140">
    <property type="entry name" value="Nucleic acid-binding proteins"/>
    <property type="match status" value="1"/>
</dbReference>
<evidence type="ECO:0000256" key="5">
    <source>
        <dbReference type="ARBA" id="ARBA00022555"/>
    </source>
</evidence>
<dbReference type="EC" id="6.1.1.20" evidence="15"/>
<keyword evidence="13 15" id="KW-0030">Aminoacyl-tRNA synthetase</keyword>
<dbReference type="GO" id="GO:0140096">
    <property type="term" value="F:catalytic activity, acting on a protein"/>
    <property type="evidence" value="ECO:0007669"/>
    <property type="project" value="UniProtKB-ARBA"/>
</dbReference>
<keyword evidence="6 15" id="KW-0436">Ligase</keyword>
<dbReference type="SUPFAM" id="SSF46955">
    <property type="entry name" value="Putative DNA-binding domain"/>
    <property type="match status" value="1"/>
</dbReference>
<evidence type="ECO:0000259" key="18">
    <source>
        <dbReference type="PROSITE" id="PS51447"/>
    </source>
</evidence>
<keyword evidence="10 15" id="KW-0460">Magnesium</keyword>
<dbReference type="Pfam" id="PF03147">
    <property type="entry name" value="FDX-ACB"/>
    <property type="match status" value="1"/>
</dbReference>
<dbReference type="SMART" id="SM00896">
    <property type="entry name" value="FDX-ACB"/>
    <property type="match status" value="1"/>
</dbReference>
<dbReference type="InterPro" id="IPR005146">
    <property type="entry name" value="B3/B4_tRNA-bd"/>
</dbReference>
<dbReference type="InterPro" id="IPR045864">
    <property type="entry name" value="aa-tRNA-synth_II/BPL/LPL"/>
</dbReference>
<keyword evidence="7 15" id="KW-0479">Metal-binding</keyword>
<evidence type="ECO:0000313" key="20">
    <source>
        <dbReference type="EMBL" id="HJB97105.1"/>
    </source>
</evidence>
<evidence type="ECO:0000256" key="4">
    <source>
        <dbReference type="ARBA" id="ARBA00022490"/>
    </source>
</evidence>
<dbReference type="NCBIfam" id="TIGR00472">
    <property type="entry name" value="pheT_bact"/>
    <property type="match status" value="1"/>
</dbReference>